<dbReference type="EMBL" id="BGZK01000097">
    <property type="protein sequence ID" value="GBP18472.1"/>
    <property type="molecule type" value="Genomic_DNA"/>
</dbReference>
<protein>
    <recommendedName>
        <fullName evidence="3">Mos1 transposase HTH domain-containing protein</fullName>
    </recommendedName>
</protein>
<keyword evidence="2" id="KW-1185">Reference proteome</keyword>
<sequence>MCMRRIGRNLFSVGNFPNERSAAVFRCKRRKHCLTIVHSLRDRTGTTSRANEPPSAEYLAKSSFSAGLKNRRIFIHKKKWVESEKPAKSMSDHAQCRCNLTAQQSFARHRISFSDEAPRETTIYNWFAEFKRYRVNLSDEFREGRPSTAMNKRNVDAVHRMIEKARHVTYLRDSGILRHRH</sequence>
<evidence type="ECO:0000313" key="2">
    <source>
        <dbReference type="Proteomes" id="UP000299102"/>
    </source>
</evidence>
<evidence type="ECO:0008006" key="3">
    <source>
        <dbReference type="Google" id="ProtNLM"/>
    </source>
</evidence>
<gene>
    <name evidence="1" type="ORF">EVAR_93877_1</name>
</gene>
<evidence type="ECO:0000313" key="1">
    <source>
        <dbReference type="EMBL" id="GBP18472.1"/>
    </source>
</evidence>
<reference evidence="1 2" key="1">
    <citation type="journal article" date="2019" name="Commun. Biol.">
        <title>The bagworm genome reveals a unique fibroin gene that provides high tensile strength.</title>
        <authorList>
            <person name="Kono N."/>
            <person name="Nakamura H."/>
            <person name="Ohtoshi R."/>
            <person name="Tomita M."/>
            <person name="Numata K."/>
            <person name="Arakawa K."/>
        </authorList>
    </citation>
    <scope>NUCLEOTIDE SEQUENCE [LARGE SCALE GENOMIC DNA]</scope>
</reference>
<dbReference type="OrthoDB" id="10017160at2759"/>
<dbReference type="AlphaFoldDB" id="A0A4C1TWR8"/>
<name>A0A4C1TWR8_EUMVA</name>
<dbReference type="Proteomes" id="UP000299102">
    <property type="component" value="Unassembled WGS sequence"/>
</dbReference>
<organism evidence="1 2">
    <name type="scientific">Eumeta variegata</name>
    <name type="common">Bagworm moth</name>
    <name type="synonym">Eumeta japonica</name>
    <dbReference type="NCBI Taxonomy" id="151549"/>
    <lineage>
        <taxon>Eukaryota</taxon>
        <taxon>Metazoa</taxon>
        <taxon>Ecdysozoa</taxon>
        <taxon>Arthropoda</taxon>
        <taxon>Hexapoda</taxon>
        <taxon>Insecta</taxon>
        <taxon>Pterygota</taxon>
        <taxon>Neoptera</taxon>
        <taxon>Endopterygota</taxon>
        <taxon>Lepidoptera</taxon>
        <taxon>Glossata</taxon>
        <taxon>Ditrysia</taxon>
        <taxon>Tineoidea</taxon>
        <taxon>Psychidae</taxon>
        <taxon>Oiketicinae</taxon>
        <taxon>Eumeta</taxon>
    </lineage>
</organism>
<proteinExistence type="predicted"/>
<accession>A0A4C1TWR8</accession>
<comment type="caution">
    <text evidence="1">The sequence shown here is derived from an EMBL/GenBank/DDBJ whole genome shotgun (WGS) entry which is preliminary data.</text>
</comment>